<dbReference type="Proteomes" id="UP000887540">
    <property type="component" value="Unplaced"/>
</dbReference>
<accession>A0A914CGC3</accession>
<evidence type="ECO:0000313" key="2">
    <source>
        <dbReference type="WBParaSite" id="ACRNAN_scaffold10533.g14076.t1"/>
    </source>
</evidence>
<organism evidence="1 2">
    <name type="scientific">Acrobeloides nanus</name>
    <dbReference type="NCBI Taxonomy" id="290746"/>
    <lineage>
        <taxon>Eukaryota</taxon>
        <taxon>Metazoa</taxon>
        <taxon>Ecdysozoa</taxon>
        <taxon>Nematoda</taxon>
        <taxon>Chromadorea</taxon>
        <taxon>Rhabditida</taxon>
        <taxon>Tylenchina</taxon>
        <taxon>Cephalobomorpha</taxon>
        <taxon>Cephaloboidea</taxon>
        <taxon>Cephalobidae</taxon>
        <taxon>Acrobeloides</taxon>
    </lineage>
</organism>
<reference evidence="2" key="1">
    <citation type="submission" date="2022-11" db="UniProtKB">
        <authorList>
            <consortium name="WormBaseParasite"/>
        </authorList>
    </citation>
    <scope>IDENTIFICATION</scope>
</reference>
<dbReference type="WBParaSite" id="ACRNAN_scaffold10533.g14076.t1">
    <property type="protein sequence ID" value="ACRNAN_scaffold10533.g14076.t1"/>
    <property type="gene ID" value="ACRNAN_scaffold10533.g14076"/>
</dbReference>
<keyword evidence="1" id="KW-1185">Reference proteome</keyword>
<sequence>MYRGEGTVQAEEAERQAMEFIRQPRNRTTVDRVILCPKIRKLSEKNIQNLPKGLFQTYSSKDFHLL</sequence>
<name>A0A914CGC3_9BILA</name>
<dbReference type="AlphaFoldDB" id="A0A914CGC3"/>
<evidence type="ECO:0000313" key="1">
    <source>
        <dbReference type="Proteomes" id="UP000887540"/>
    </source>
</evidence>
<protein>
    <submittedName>
        <fullName evidence="2">Uncharacterized protein</fullName>
    </submittedName>
</protein>
<proteinExistence type="predicted"/>